<dbReference type="Proteomes" id="UP000237230">
    <property type="component" value="Unassembled WGS sequence"/>
</dbReference>
<keyword evidence="1" id="KW-0732">Signal</keyword>
<gene>
    <name evidence="2" type="ORF">BGP84_06530</name>
</gene>
<evidence type="ECO:0000256" key="1">
    <source>
        <dbReference type="SAM" id="SignalP"/>
    </source>
</evidence>
<dbReference type="AlphaFoldDB" id="A0A2S3X1J3"/>
<feature type="chain" id="PRO_5015640477" description="Lipoprotein" evidence="1">
    <location>
        <begin position="21"/>
        <end position="67"/>
    </location>
</feature>
<evidence type="ECO:0008006" key="4">
    <source>
        <dbReference type="Google" id="ProtNLM"/>
    </source>
</evidence>
<organism evidence="2 3">
    <name type="scientific">Pseudomonas putida</name>
    <name type="common">Arthrobacter siderocapsulatus</name>
    <dbReference type="NCBI Taxonomy" id="303"/>
    <lineage>
        <taxon>Bacteria</taxon>
        <taxon>Pseudomonadati</taxon>
        <taxon>Pseudomonadota</taxon>
        <taxon>Gammaproteobacteria</taxon>
        <taxon>Pseudomonadales</taxon>
        <taxon>Pseudomonadaceae</taxon>
        <taxon>Pseudomonas</taxon>
    </lineage>
</organism>
<dbReference type="PROSITE" id="PS51257">
    <property type="entry name" value="PROKAR_LIPOPROTEIN"/>
    <property type="match status" value="1"/>
</dbReference>
<protein>
    <recommendedName>
        <fullName evidence="4">Lipoprotein</fullName>
    </recommendedName>
</protein>
<dbReference type="EMBL" id="MINH01000019">
    <property type="protein sequence ID" value="POG09402.1"/>
    <property type="molecule type" value="Genomic_DNA"/>
</dbReference>
<reference evidence="2 3" key="2">
    <citation type="submission" date="2018-03" db="EMBL/GenBank/DDBJ databases">
        <title>Draft genome of Pseudomonas putida strain KH-21-114.</title>
        <authorList>
            <person name="Yoshizawa S."/>
            <person name="Khan N.H."/>
            <person name="Nishimura M."/>
            <person name="Chiura H.X."/>
            <person name="Ogura Y."/>
            <person name="Hayashi T."/>
            <person name="Kogure K."/>
        </authorList>
    </citation>
    <scope>NUCLEOTIDE SEQUENCE [LARGE SCALE GENOMIC DNA]</scope>
    <source>
        <strain evidence="2 3">KH-21-114</strain>
    </source>
</reference>
<proteinExistence type="predicted"/>
<feature type="signal peptide" evidence="1">
    <location>
        <begin position="1"/>
        <end position="20"/>
    </location>
</feature>
<reference evidence="2 3" key="1">
    <citation type="submission" date="2016-08" db="EMBL/GenBank/DDBJ databases">
        <authorList>
            <person name="Seilhamer J.J."/>
        </authorList>
    </citation>
    <scope>NUCLEOTIDE SEQUENCE [LARGE SCALE GENOMIC DNA]</scope>
    <source>
        <strain evidence="2 3">KH-21-114</strain>
    </source>
</reference>
<evidence type="ECO:0000313" key="3">
    <source>
        <dbReference type="Proteomes" id="UP000237230"/>
    </source>
</evidence>
<dbReference type="OrthoDB" id="7030195at2"/>
<evidence type="ECO:0000313" key="2">
    <source>
        <dbReference type="EMBL" id="POG09402.1"/>
    </source>
</evidence>
<sequence>MKRKHIGLGAVAGLSLSALAITAAVSWGSCQWYGYQTERLTKFAPYVGCMVKTAGGWVPRNELRTTQ</sequence>
<accession>A0A2S3X1J3</accession>
<comment type="caution">
    <text evidence="2">The sequence shown here is derived from an EMBL/GenBank/DDBJ whole genome shotgun (WGS) entry which is preliminary data.</text>
</comment>
<name>A0A2S3X1J3_PSEPU</name>
<dbReference type="RefSeq" id="WP_103446269.1">
    <property type="nucleotide sequence ID" value="NZ_MINH01000019.1"/>
</dbReference>